<feature type="region of interest" description="Disordered" evidence="2">
    <location>
        <begin position="1"/>
        <end position="50"/>
    </location>
</feature>
<accession>A0A9N9GA28</accession>
<dbReference type="InterPro" id="IPR027417">
    <property type="entry name" value="P-loop_NTPase"/>
</dbReference>
<sequence>MSGNSRNSRGRQNNQNISLNNNNRNPRRKPSVQPSAEEIKQIQNDQRQSISENFSSSELTYGGSDKIIQIPLGIEFDRMWKRMIKKELKNQHMMRRFICSCLVTADKEVGDEVEGLVADLGSPEGMSRIREIVMFEMSVDAGLRSGVASFQRVILPFLALLTRKAISNCTLERFGQFFLVIVRLVNELLKRFKNASIEETMINIGEKLERLKNEWKDSFDNPTAELPSDPLATNDIQKQYFFLVLDKEFDRMNGMLHKKKIVRNVNHSREATSEKRYYDKIARDIDLVRIYDPPGELSENGPRHNNDFSEISKISIIPTTDEILCKREPYLPNISGNDKLHHLPRGAARLLDRQFRLLREDMLNAFRTIIADKNNGFYFRVAFTPPSTRMSTKSVTDRKMYWQKAKKLGYGNLVCLLWPNEDIHNYVGNSNSAISSKYSIYFGTIAHRDENILAKNQEFAEIGINFIDASLYTTAMKDISFRHKNKNKRDIGYRFLVESTDLLFESFKIILKTLQETEPSDVPFEKYLAPQFEYISNEPAFVEPPIYARAPGFRFNLSTLLYSHARNQDVYLNVNDRRSHNNVIRSLVSHSTLDATQAKALVSSLCREIALIEGPPGTGKSYIGVGIMRALLAPENRRATSIGPILTICYTNHALDNFLKDLLDVGIDNIVRIGSNSRSETFRQFNLEVICRNRQRQNKWLIGKAYHDLDGIINSALTFNKQLTNRSLDLEQSSVALYFDLNYPDHHRNLKHPEIPDFLLDNVNNGDEWKTANGKNKTKTTSIIEQWLNGDDLTAARKLKESLMNPSKKSKKEGKKEEKAETNRFMVLDDDATNEFMPLDNLFTEDPNTFLKNWIRTWQMPNTKRSLEELKFDCNVWRMSKEERIKLHDFWREEINSETIEELSDIQERYVKKKKEIEDVYNEGRRQVLLKSDVIGMTTTGAAKYHELIKSIEPKIIICEEAGKNYGLNISLFERLVHGNQSMRLERTQLLTQRRMRNEISDLIRKTLDFYSELEDHPCTNYPNVKGMQHNVFFMHHSNPEDSVKNEFAVQSHSNKFEVEMVVEMVK</sequence>
<feature type="non-terminal residue" evidence="4">
    <location>
        <position position="1"/>
    </location>
</feature>
<dbReference type="InterPro" id="IPR045055">
    <property type="entry name" value="DNA2/NAM7-like"/>
</dbReference>
<dbReference type="OrthoDB" id="2423195at2759"/>
<dbReference type="AlphaFoldDB" id="A0A9N9GA28"/>
<evidence type="ECO:0000313" key="5">
    <source>
        <dbReference type="Proteomes" id="UP000789706"/>
    </source>
</evidence>
<feature type="compositionally biased region" description="Low complexity" evidence="2">
    <location>
        <begin position="1"/>
        <end position="24"/>
    </location>
</feature>
<feature type="coiled-coil region" evidence="1">
    <location>
        <begin position="896"/>
        <end position="923"/>
    </location>
</feature>
<proteinExistence type="predicted"/>
<reference evidence="4" key="1">
    <citation type="submission" date="2021-06" db="EMBL/GenBank/DDBJ databases">
        <authorList>
            <person name="Kallberg Y."/>
            <person name="Tangrot J."/>
            <person name="Rosling A."/>
        </authorList>
    </citation>
    <scope>NUCLEOTIDE SEQUENCE</scope>
    <source>
        <strain evidence="4">AZ414A</strain>
    </source>
</reference>
<dbReference type="GO" id="GO:0004386">
    <property type="term" value="F:helicase activity"/>
    <property type="evidence" value="ECO:0007669"/>
    <property type="project" value="InterPro"/>
</dbReference>
<dbReference type="Pfam" id="PF13086">
    <property type="entry name" value="AAA_11"/>
    <property type="match status" value="1"/>
</dbReference>
<evidence type="ECO:0000313" key="4">
    <source>
        <dbReference type="EMBL" id="CAG8587545.1"/>
    </source>
</evidence>
<feature type="domain" description="DNA2/NAM7 helicase helicase" evidence="3">
    <location>
        <begin position="593"/>
        <end position="964"/>
    </location>
</feature>
<keyword evidence="5" id="KW-1185">Reference proteome</keyword>
<dbReference type="SUPFAM" id="SSF52540">
    <property type="entry name" value="P-loop containing nucleoside triphosphate hydrolases"/>
    <property type="match status" value="1"/>
</dbReference>
<gene>
    <name evidence="4" type="ORF">DEBURN_LOCUS8883</name>
</gene>
<feature type="region of interest" description="Disordered" evidence="2">
    <location>
        <begin position="800"/>
        <end position="821"/>
    </location>
</feature>
<dbReference type="PANTHER" id="PTHR10887">
    <property type="entry name" value="DNA2/NAM7 HELICASE FAMILY"/>
    <property type="match status" value="1"/>
</dbReference>
<dbReference type="EMBL" id="CAJVPK010001459">
    <property type="protein sequence ID" value="CAG8587545.1"/>
    <property type="molecule type" value="Genomic_DNA"/>
</dbReference>
<organism evidence="4 5">
    <name type="scientific">Diversispora eburnea</name>
    <dbReference type="NCBI Taxonomy" id="1213867"/>
    <lineage>
        <taxon>Eukaryota</taxon>
        <taxon>Fungi</taxon>
        <taxon>Fungi incertae sedis</taxon>
        <taxon>Mucoromycota</taxon>
        <taxon>Glomeromycotina</taxon>
        <taxon>Glomeromycetes</taxon>
        <taxon>Diversisporales</taxon>
        <taxon>Diversisporaceae</taxon>
        <taxon>Diversispora</taxon>
    </lineage>
</organism>
<comment type="caution">
    <text evidence="4">The sequence shown here is derived from an EMBL/GenBank/DDBJ whole genome shotgun (WGS) entry which is preliminary data.</text>
</comment>
<protein>
    <submittedName>
        <fullName evidence="4">4956_t:CDS:1</fullName>
    </submittedName>
</protein>
<dbReference type="Proteomes" id="UP000789706">
    <property type="component" value="Unassembled WGS sequence"/>
</dbReference>
<evidence type="ECO:0000259" key="3">
    <source>
        <dbReference type="Pfam" id="PF13086"/>
    </source>
</evidence>
<dbReference type="GO" id="GO:0031380">
    <property type="term" value="C:nuclear RNA-directed RNA polymerase complex"/>
    <property type="evidence" value="ECO:0007669"/>
    <property type="project" value="TreeGrafter"/>
</dbReference>
<name>A0A9N9GA28_9GLOM</name>
<evidence type="ECO:0000256" key="1">
    <source>
        <dbReference type="SAM" id="Coils"/>
    </source>
</evidence>
<dbReference type="InterPro" id="IPR041677">
    <property type="entry name" value="DNA2/NAM7_AAA_11"/>
</dbReference>
<feature type="compositionally biased region" description="Polar residues" evidence="2">
    <location>
        <begin position="41"/>
        <end position="50"/>
    </location>
</feature>
<evidence type="ECO:0000256" key="2">
    <source>
        <dbReference type="SAM" id="MobiDB-lite"/>
    </source>
</evidence>
<keyword evidence="1" id="KW-0175">Coiled coil</keyword>
<dbReference type="GO" id="GO:0031048">
    <property type="term" value="P:regulatory ncRNA-mediated heterochromatin formation"/>
    <property type="evidence" value="ECO:0007669"/>
    <property type="project" value="TreeGrafter"/>
</dbReference>
<dbReference type="Gene3D" id="3.40.50.300">
    <property type="entry name" value="P-loop containing nucleotide triphosphate hydrolases"/>
    <property type="match status" value="3"/>
</dbReference>
<dbReference type="PANTHER" id="PTHR10887:SF445">
    <property type="entry name" value="NFX1-TYPE ZINC FINGER-CONTAINING PROTEIN 1"/>
    <property type="match status" value="1"/>
</dbReference>